<gene>
    <name evidence="1" type="ORF">IE53DRAFT_38954</name>
</gene>
<dbReference type="EMBL" id="KZ819696">
    <property type="protein sequence ID" value="PWN54090.1"/>
    <property type="molecule type" value="Genomic_DNA"/>
</dbReference>
<protein>
    <submittedName>
        <fullName evidence="1">Uncharacterized protein</fullName>
    </submittedName>
</protein>
<evidence type="ECO:0000313" key="1">
    <source>
        <dbReference type="EMBL" id="PWN54090.1"/>
    </source>
</evidence>
<keyword evidence="2" id="KW-1185">Reference proteome</keyword>
<dbReference type="Proteomes" id="UP000245626">
    <property type="component" value="Unassembled WGS sequence"/>
</dbReference>
<organism evidence="1 2">
    <name type="scientific">Violaceomyces palustris</name>
    <dbReference type="NCBI Taxonomy" id="1673888"/>
    <lineage>
        <taxon>Eukaryota</taxon>
        <taxon>Fungi</taxon>
        <taxon>Dikarya</taxon>
        <taxon>Basidiomycota</taxon>
        <taxon>Ustilaginomycotina</taxon>
        <taxon>Ustilaginomycetes</taxon>
        <taxon>Violaceomycetales</taxon>
        <taxon>Violaceomycetaceae</taxon>
        <taxon>Violaceomyces</taxon>
    </lineage>
</organism>
<name>A0ACD0P7Q2_9BASI</name>
<reference evidence="1 2" key="1">
    <citation type="journal article" date="2018" name="Mol. Biol. Evol.">
        <title>Broad Genomic Sampling Reveals a Smut Pathogenic Ancestry of the Fungal Clade Ustilaginomycotina.</title>
        <authorList>
            <person name="Kijpornyongpan T."/>
            <person name="Mondo S.J."/>
            <person name="Barry K."/>
            <person name="Sandor L."/>
            <person name="Lee J."/>
            <person name="Lipzen A."/>
            <person name="Pangilinan J."/>
            <person name="LaButti K."/>
            <person name="Hainaut M."/>
            <person name="Henrissat B."/>
            <person name="Grigoriev I.V."/>
            <person name="Spatafora J.W."/>
            <person name="Aime M.C."/>
        </authorList>
    </citation>
    <scope>NUCLEOTIDE SEQUENCE [LARGE SCALE GENOMIC DNA]</scope>
    <source>
        <strain evidence="1 2">SA 807</strain>
    </source>
</reference>
<evidence type="ECO:0000313" key="2">
    <source>
        <dbReference type="Proteomes" id="UP000245626"/>
    </source>
</evidence>
<accession>A0ACD0P7Q2</accession>
<proteinExistence type="predicted"/>
<sequence>MCCGPADWKREEVADHKFDFIDVRDYHTNGVLTRFRYAILFALVVKSIAVYIADIYTAVTLLAFGHFSGNIYDRVQNDPENKFRVPINYGKWIFFGCIIFSFLLLAYEAHKSRAIVRSRDISYAYTNVMANNYYSLRSYDHFCFFSQINNSKKKKDEFAFFIFFTFKGWKRLLVADGPRQVINGFTLYGLGAWAKWSTNPNDYYQGNIFTAIMILTMLFTVVVFAASIILLIIASVMYIPLLCYIKGNLKEYCCHKIDKRISELVKRKKKKRLAKQALIARKEAAGDFSHLKNKKGEIVGQAIPQPTLPKVDVDLYADEKPLKRSGSVGSSTAIHVNALGSPAMGSSRGFANGSSTTLGGGYGVKDGDYGSTADLIANAGPAGGSEVFNGAPGLPPQSDYHGQLATDSMLSQLGPIGTSPQMFAQRVGGAARAVSPEQQGYYAGQAAQQGSQRALLDAFGSIVASPVMPSQRFAGSSPLNPNGYDSQQQSPYQQAQRVKGTQGASGGYPGYSQGGNAASGGPFADQGLDYPTRKDAHGVEGLDYPPPGAGASDLSSYVPYNGANLSYESPGQTFDDASASAYSRNGNQTTYDSNTRSFNHSPDPGQPGYEDVYDAYMYQSHSHTPEPNPAQQRRDHGHTTQAHETYYHEQAYDQTYEEQPSYDGYQSPDPYPPHDEGQAQSRWHDSSQQHPSHAYGGGNQDQYRYHHQQNHQQMYDQNYQNGGDHHRSQQTSQKYNH</sequence>